<organism evidence="1 2">
    <name type="scientific">Catharanthus roseus</name>
    <name type="common">Madagascar periwinkle</name>
    <name type="synonym">Vinca rosea</name>
    <dbReference type="NCBI Taxonomy" id="4058"/>
    <lineage>
        <taxon>Eukaryota</taxon>
        <taxon>Viridiplantae</taxon>
        <taxon>Streptophyta</taxon>
        <taxon>Embryophyta</taxon>
        <taxon>Tracheophyta</taxon>
        <taxon>Spermatophyta</taxon>
        <taxon>Magnoliopsida</taxon>
        <taxon>eudicotyledons</taxon>
        <taxon>Gunneridae</taxon>
        <taxon>Pentapetalae</taxon>
        <taxon>asterids</taxon>
        <taxon>lamiids</taxon>
        <taxon>Gentianales</taxon>
        <taxon>Apocynaceae</taxon>
        <taxon>Rauvolfioideae</taxon>
        <taxon>Vinceae</taxon>
        <taxon>Catharanthinae</taxon>
        <taxon>Catharanthus</taxon>
    </lineage>
</organism>
<protein>
    <submittedName>
        <fullName evidence="1">Uncharacterized protein</fullName>
    </submittedName>
</protein>
<name>A0ACC0CHM4_CATRO</name>
<accession>A0ACC0CHM4</accession>
<evidence type="ECO:0000313" key="2">
    <source>
        <dbReference type="Proteomes" id="UP001060085"/>
    </source>
</evidence>
<comment type="caution">
    <text evidence="1">The sequence shown here is derived from an EMBL/GenBank/DDBJ whole genome shotgun (WGS) entry which is preliminary data.</text>
</comment>
<keyword evidence="2" id="KW-1185">Reference proteome</keyword>
<evidence type="ECO:0000313" key="1">
    <source>
        <dbReference type="EMBL" id="KAI5684391.1"/>
    </source>
</evidence>
<dbReference type="EMBL" id="CM044701">
    <property type="protein sequence ID" value="KAI5684391.1"/>
    <property type="molecule type" value="Genomic_DNA"/>
</dbReference>
<dbReference type="Proteomes" id="UP001060085">
    <property type="component" value="Linkage Group LG01"/>
</dbReference>
<sequence length="118" mass="13893">MSNYTFYIGIVREINVLKRYTRDREGARAKAFDSSFCKKNSLFCLFQVSIDFKFSFFSLAGIRIEDVNHDSQYFVDWRPGTGAQKESLPTLEMLKFSYCRCQDLNLSSWYQFCSPRTN</sequence>
<reference evidence="2" key="1">
    <citation type="journal article" date="2023" name="Nat. Plants">
        <title>Single-cell RNA sequencing provides a high-resolution roadmap for understanding the multicellular compartmentation of specialized metabolism.</title>
        <authorList>
            <person name="Sun S."/>
            <person name="Shen X."/>
            <person name="Li Y."/>
            <person name="Li Y."/>
            <person name="Wang S."/>
            <person name="Li R."/>
            <person name="Zhang H."/>
            <person name="Shen G."/>
            <person name="Guo B."/>
            <person name="Wei J."/>
            <person name="Xu J."/>
            <person name="St-Pierre B."/>
            <person name="Chen S."/>
            <person name="Sun C."/>
        </authorList>
    </citation>
    <scope>NUCLEOTIDE SEQUENCE [LARGE SCALE GENOMIC DNA]</scope>
</reference>
<gene>
    <name evidence="1" type="ORF">M9H77_05619</name>
</gene>
<proteinExistence type="predicted"/>